<evidence type="ECO:0000313" key="3">
    <source>
        <dbReference type="Proteomes" id="UP000414136"/>
    </source>
</evidence>
<accession>A0A5E5AVS2</accession>
<evidence type="ECO:0000313" key="2">
    <source>
        <dbReference type="EMBL" id="VVE77012.1"/>
    </source>
</evidence>
<dbReference type="Proteomes" id="UP000414136">
    <property type="component" value="Unassembled WGS sequence"/>
</dbReference>
<name>A0A5E5AVS2_9BURK</name>
<dbReference type="AlphaFoldDB" id="A0A5E5AVS2"/>
<evidence type="ECO:0000256" key="1">
    <source>
        <dbReference type="SAM" id="MobiDB-lite"/>
    </source>
</evidence>
<gene>
    <name evidence="2" type="ORF">PCA31118_05359</name>
</gene>
<feature type="region of interest" description="Disordered" evidence="1">
    <location>
        <begin position="1"/>
        <end position="33"/>
    </location>
</feature>
<keyword evidence="3" id="KW-1185">Reference proteome</keyword>
<dbReference type="EMBL" id="CABPSQ010000024">
    <property type="protein sequence ID" value="VVE77012.1"/>
    <property type="molecule type" value="Genomic_DNA"/>
</dbReference>
<proteinExistence type="predicted"/>
<organism evidence="2 3">
    <name type="scientific">Pandoraea captiosa</name>
    <dbReference type="NCBI Taxonomy" id="2508302"/>
    <lineage>
        <taxon>Bacteria</taxon>
        <taxon>Pseudomonadati</taxon>
        <taxon>Pseudomonadota</taxon>
        <taxon>Betaproteobacteria</taxon>
        <taxon>Burkholderiales</taxon>
        <taxon>Burkholderiaceae</taxon>
        <taxon>Pandoraea</taxon>
    </lineage>
</organism>
<reference evidence="2 3" key="1">
    <citation type="submission" date="2019-08" db="EMBL/GenBank/DDBJ databases">
        <authorList>
            <person name="Peeters C."/>
        </authorList>
    </citation>
    <scope>NUCLEOTIDE SEQUENCE [LARGE SCALE GENOMIC DNA]</scope>
    <source>
        <strain evidence="2 3">LMG 31118</strain>
    </source>
</reference>
<protein>
    <submittedName>
        <fullName evidence="2">Uncharacterized protein</fullName>
    </submittedName>
</protein>
<sequence length="133" mass="14980">MVHLKLVAGTTYRESPEATKPPQQTKSEKNKDDLTAEAREIICGLKTAFEGKTISELLVEINRDRAEEEFIPYIQRKGDIRSVLLSYGIHAQSAHPEDELDVTLYGLVVDEKRLLKGCEVLKPFKGRLEGITL</sequence>